<keyword evidence="5 6" id="KW-0472">Membrane</keyword>
<evidence type="ECO:0000256" key="2">
    <source>
        <dbReference type="ARBA" id="ARBA00022475"/>
    </source>
</evidence>
<keyword evidence="4 6" id="KW-1133">Transmembrane helix</keyword>
<dbReference type="Pfam" id="PF06271">
    <property type="entry name" value="RDD"/>
    <property type="match status" value="1"/>
</dbReference>
<evidence type="ECO:0000259" key="7">
    <source>
        <dbReference type="Pfam" id="PF06271"/>
    </source>
</evidence>
<gene>
    <name evidence="8" type="ORF">EPI11_14690</name>
</gene>
<dbReference type="RefSeq" id="WP_128390735.1">
    <property type="nucleotide sequence ID" value="NZ_SBII01000011.1"/>
</dbReference>
<keyword evidence="9" id="KW-1185">Reference proteome</keyword>
<evidence type="ECO:0000256" key="4">
    <source>
        <dbReference type="ARBA" id="ARBA00022989"/>
    </source>
</evidence>
<dbReference type="InterPro" id="IPR010432">
    <property type="entry name" value="RDD"/>
</dbReference>
<feature type="domain" description="RDD" evidence="7">
    <location>
        <begin position="13"/>
        <end position="127"/>
    </location>
</feature>
<evidence type="ECO:0000313" key="8">
    <source>
        <dbReference type="EMBL" id="RWW93779.1"/>
    </source>
</evidence>
<comment type="caution">
    <text evidence="8">The sequence shown here is derived from an EMBL/GenBank/DDBJ whole genome shotgun (WGS) entry which is preliminary data.</text>
</comment>
<keyword evidence="2" id="KW-1003">Cell membrane</keyword>
<evidence type="ECO:0000256" key="3">
    <source>
        <dbReference type="ARBA" id="ARBA00022692"/>
    </source>
</evidence>
<protein>
    <submittedName>
        <fullName evidence="8">RDD family protein</fullName>
    </submittedName>
</protein>
<dbReference type="InterPro" id="IPR051791">
    <property type="entry name" value="Pra-immunoreactive"/>
</dbReference>
<evidence type="ECO:0000256" key="5">
    <source>
        <dbReference type="ARBA" id="ARBA00023136"/>
    </source>
</evidence>
<keyword evidence="3 6" id="KW-0812">Transmembrane</keyword>
<feature type="transmembrane region" description="Helical" evidence="6">
    <location>
        <begin position="20"/>
        <end position="44"/>
    </location>
</feature>
<accession>A0A444GS62</accession>
<dbReference type="GO" id="GO:0005886">
    <property type="term" value="C:plasma membrane"/>
    <property type="evidence" value="ECO:0007669"/>
    <property type="project" value="UniProtKB-SubCell"/>
</dbReference>
<dbReference type="AlphaFoldDB" id="A0A444GS62"/>
<dbReference type="OrthoDB" id="762068at2"/>
<dbReference type="PANTHER" id="PTHR36115">
    <property type="entry name" value="PROLINE-RICH ANTIGEN HOMOLOG-RELATED"/>
    <property type="match status" value="1"/>
</dbReference>
<feature type="transmembrane region" description="Helical" evidence="6">
    <location>
        <begin position="64"/>
        <end position="82"/>
    </location>
</feature>
<name>A0A444GS62_9FLAO</name>
<proteinExistence type="predicted"/>
<evidence type="ECO:0000256" key="6">
    <source>
        <dbReference type="SAM" id="Phobius"/>
    </source>
</evidence>
<comment type="subcellular location">
    <subcellularLocation>
        <location evidence="1">Cell membrane</location>
        <topology evidence="1">Multi-pass membrane protein</topology>
    </subcellularLocation>
</comment>
<organism evidence="8 9">
    <name type="scientific">Flavobacterium cerinum</name>
    <dbReference type="NCBI Taxonomy" id="2502784"/>
    <lineage>
        <taxon>Bacteria</taxon>
        <taxon>Pseudomonadati</taxon>
        <taxon>Bacteroidota</taxon>
        <taxon>Flavobacteriia</taxon>
        <taxon>Flavobacteriales</taxon>
        <taxon>Flavobacteriaceae</taxon>
        <taxon>Flavobacterium</taxon>
    </lineage>
</organism>
<reference evidence="8 9" key="1">
    <citation type="submission" date="2019-01" db="EMBL/GenBank/DDBJ databases">
        <title>Flavobacterium sp. nov.,isolated from freshwater.</title>
        <authorList>
            <person name="Zhang R."/>
            <person name="Du Z.-J."/>
        </authorList>
    </citation>
    <scope>NUCLEOTIDE SEQUENCE [LARGE SCALE GENOMIC DNA]</scope>
    <source>
        <strain evidence="8 9">1E403</strain>
    </source>
</reference>
<dbReference type="EMBL" id="SBII01000011">
    <property type="protein sequence ID" value="RWW93779.1"/>
    <property type="molecule type" value="Genomic_DNA"/>
</dbReference>
<evidence type="ECO:0000313" key="9">
    <source>
        <dbReference type="Proteomes" id="UP000287527"/>
    </source>
</evidence>
<dbReference type="PANTHER" id="PTHR36115:SF4">
    <property type="entry name" value="MEMBRANE PROTEIN"/>
    <property type="match status" value="1"/>
</dbReference>
<sequence length="166" mass="18707">MEKPVEIKPGMLASRTNRFVNFIIDSIVVGLIQFGATEGCNALYHKFGNEALNIGLPVLGNIKYLLLATALNIVYFGLFETLTMRTPGKYVTNTMVVKDDGTKPGDGRIFLRTLCRLIPLEFLSFLWNPGVGLHDSLSRTRVVDIYEFNRRHQTKDVEDIGINEEK</sequence>
<dbReference type="Proteomes" id="UP000287527">
    <property type="component" value="Unassembled WGS sequence"/>
</dbReference>
<evidence type="ECO:0000256" key="1">
    <source>
        <dbReference type="ARBA" id="ARBA00004651"/>
    </source>
</evidence>